<dbReference type="EMBL" id="JANVFO010000108">
    <property type="protein sequence ID" value="KAJ3712523.1"/>
    <property type="molecule type" value="Genomic_DNA"/>
</dbReference>
<sequence length="254" mass="28386">MISPIGQDFSDLPQINDLVNSELENLLGSPGPSELESKRLLSIARAQELVHLTENLLLERKLDLIRLLFFHYRQQQQALAKQDTLVFSNALNKDIKSDHPSSVLASPCSEPNTTELDLKVHVEKKNGNKHLYLLIPASSGVCCVFVCKVVLETLVLLLHMEIDASYSLSQLLSFSTPLKFQVLFFLILPLGGIFHHINGWWFTPRLWCLKYTSGKCGMSYILHRVTQVLIPIGAASTVKLRPGWPCGPARSSGK</sequence>
<protein>
    <submittedName>
        <fullName evidence="2">Uncharacterized protein</fullName>
    </submittedName>
</protein>
<dbReference type="AlphaFoldDB" id="A0AA38MVE5"/>
<keyword evidence="3" id="KW-1185">Reference proteome</keyword>
<reference evidence="2" key="1">
    <citation type="submission" date="2022-08" db="EMBL/GenBank/DDBJ databases">
        <authorList>
            <consortium name="DOE Joint Genome Institute"/>
            <person name="Min B."/>
            <person name="Sierra-Patev S."/>
            <person name="Naranjo-Ortiz M."/>
            <person name="Looney B."/>
            <person name="Konkel Z."/>
            <person name="Slot J.C."/>
            <person name="Sakamoto Y."/>
            <person name="Steenwyk J.L."/>
            <person name="Rokas A."/>
            <person name="Carro J."/>
            <person name="Camarero S."/>
            <person name="Ferreira P."/>
            <person name="Molpeceres G."/>
            <person name="Ruiz-duenas F.J."/>
            <person name="Serrano A."/>
            <person name="Henrissat B."/>
            <person name="Drula E."/>
            <person name="Hughes K.W."/>
            <person name="Mata J.L."/>
            <person name="Ishikawa N.K."/>
            <person name="Vargas-Isla R."/>
            <person name="Ushijima S."/>
            <person name="Smith C.A."/>
            <person name="Ahrendt S."/>
            <person name="Andreopoulos W."/>
            <person name="He G."/>
            <person name="LaButti K."/>
            <person name="Lipzen A."/>
            <person name="Ng V."/>
            <person name="Riley R."/>
            <person name="Sandor L."/>
            <person name="Barry K."/>
            <person name="Martinez A.T."/>
            <person name="Xiao Y."/>
            <person name="Gibbons J.G."/>
            <person name="Terashima K."/>
            <person name="Hibbett D.S."/>
            <person name="Grigoriev I.V."/>
        </authorList>
    </citation>
    <scope>NUCLEOTIDE SEQUENCE</scope>
    <source>
        <strain evidence="2">ET3784</strain>
    </source>
</reference>
<proteinExistence type="predicted"/>
<reference evidence="2" key="2">
    <citation type="journal article" date="2023" name="Proc. Natl. Acad. Sci. U.S.A.">
        <title>A global phylogenomic analysis of the shiitake genus Lentinula.</title>
        <authorList>
            <person name="Sierra-Patev S."/>
            <person name="Min B."/>
            <person name="Naranjo-Ortiz M."/>
            <person name="Looney B."/>
            <person name="Konkel Z."/>
            <person name="Slot J.C."/>
            <person name="Sakamoto Y."/>
            <person name="Steenwyk J.L."/>
            <person name="Rokas A."/>
            <person name="Carro J."/>
            <person name="Camarero S."/>
            <person name="Ferreira P."/>
            <person name="Molpeceres G."/>
            <person name="Ruiz-Duenas F.J."/>
            <person name="Serrano A."/>
            <person name="Henrissat B."/>
            <person name="Drula E."/>
            <person name="Hughes K.W."/>
            <person name="Mata J.L."/>
            <person name="Ishikawa N.K."/>
            <person name="Vargas-Isla R."/>
            <person name="Ushijima S."/>
            <person name="Smith C.A."/>
            <person name="Donoghue J."/>
            <person name="Ahrendt S."/>
            <person name="Andreopoulos W."/>
            <person name="He G."/>
            <person name="LaButti K."/>
            <person name="Lipzen A."/>
            <person name="Ng V."/>
            <person name="Riley R."/>
            <person name="Sandor L."/>
            <person name="Barry K."/>
            <person name="Martinez A.T."/>
            <person name="Xiao Y."/>
            <person name="Gibbons J.G."/>
            <person name="Terashima K."/>
            <person name="Grigoriev I.V."/>
            <person name="Hibbett D."/>
        </authorList>
    </citation>
    <scope>NUCLEOTIDE SEQUENCE</scope>
    <source>
        <strain evidence="2">ET3784</strain>
    </source>
</reference>
<gene>
    <name evidence="2" type="ORF">DFJ43DRAFT_1044149</name>
</gene>
<keyword evidence="1" id="KW-0812">Transmembrane</keyword>
<evidence type="ECO:0000256" key="1">
    <source>
        <dbReference type="SAM" id="Phobius"/>
    </source>
</evidence>
<comment type="caution">
    <text evidence="2">The sequence shown here is derived from an EMBL/GenBank/DDBJ whole genome shotgun (WGS) entry which is preliminary data.</text>
</comment>
<feature type="transmembrane region" description="Helical" evidence="1">
    <location>
        <begin position="180"/>
        <end position="202"/>
    </location>
</feature>
<evidence type="ECO:0000313" key="3">
    <source>
        <dbReference type="Proteomes" id="UP001176059"/>
    </source>
</evidence>
<organism evidence="2 3">
    <name type="scientific">Lentinula guzmanii</name>
    <dbReference type="NCBI Taxonomy" id="2804957"/>
    <lineage>
        <taxon>Eukaryota</taxon>
        <taxon>Fungi</taxon>
        <taxon>Dikarya</taxon>
        <taxon>Basidiomycota</taxon>
        <taxon>Agaricomycotina</taxon>
        <taxon>Agaricomycetes</taxon>
        <taxon>Agaricomycetidae</taxon>
        <taxon>Agaricales</taxon>
        <taxon>Marasmiineae</taxon>
        <taxon>Omphalotaceae</taxon>
        <taxon>Lentinula</taxon>
    </lineage>
</organism>
<evidence type="ECO:0000313" key="2">
    <source>
        <dbReference type="EMBL" id="KAJ3712523.1"/>
    </source>
</evidence>
<keyword evidence="1" id="KW-0472">Membrane</keyword>
<dbReference type="Proteomes" id="UP001176059">
    <property type="component" value="Unassembled WGS sequence"/>
</dbReference>
<name>A0AA38MVE5_9AGAR</name>
<keyword evidence="1" id="KW-1133">Transmembrane helix</keyword>
<accession>A0AA38MVE5</accession>